<keyword evidence="2" id="KW-0238">DNA-binding</keyword>
<dbReference type="SUPFAM" id="SSF47454">
    <property type="entry name" value="A DNA-binding domain in eukaryotic transcription factors"/>
    <property type="match status" value="1"/>
</dbReference>
<sequence>MRLLSPSFLVSEKSVNSNVGGAVKVDRLCVTARLSCCRLQMESTSDLLEDCKNLNTSELPPLVLIDGEALSLDISKQQAMQTCTSQESIGSPSTSLKEGPEELRQNDQNVVVPNFELLNKPPDSGVKRQVSEEDKERARVRREKNRRAAERCRHKSKARAEELRKLTLDLENSNSGLRAEIGRLKLELRKLRAEVAMHMELCHSAEIPSQDYSWQELSEET</sequence>
<dbReference type="InterPro" id="IPR046347">
    <property type="entry name" value="bZIP_sf"/>
</dbReference>
<dbReference type="EMBL" id="OV696688">
    <property type="protein sequence ID" value="CAH1259005.1"/>
    <property type="molecule type" value="Genomic_DNA"/>
</dbReference>
<dbReference type="InterPro" id="IPR008917">
    <property type="entry name" value="TF_DNA-bd_sf"/>
</dbReference>
<reference evidence="6" key="1">
    <citation type="submission" date="2022-01" db="EMBL/GenBank/DDBJ databases">
        <authorList>
            <person name="Braso-Vives M."/>
        </authorList>
    </citation>
    <scope>NUCLEOTIDE SEQUENCE</scope>
</reference>
<gene>
    <name evidence="6" type="primary">BATF3</name>
    <name evidence="6" type="ORF">BLAG_LOCUS16402</name>
</gene>
<evidence type="ECO:0000256" key="2">
    <source>
        <dbReference type="ARBA" id="ARBA00023125"/>
    </source>
</evidence>
<dbReference type="PRINTS" id="PR00042">
    <property type="entry name" value="LEUZIPPRFOS"/>
</dbReference>
<feature type="domain" description="BZIP" evidence="5">
    <location>
        <begin position="135"/>
        <end position="198"/>
    </location>
</feature>
<evidence type="ECO:0000256" key="4">
    <source>
        <dbReference type="SAM" id="MobiDB-lite"/>
    </source>
</evidence>
<keyword evidence="7" id="KW-1185">Reference proteome</keyword>
<keyword evidence="3" id="KW-0804">Transcription</keyword>
<organism evidence="6 7">
    <name type="scientific">Branchiostoma lanceolatum</name>
    <name type="common">Common lancelet</name>
    <name type="synonym">Amphioxus lanceolatum</name>
    <dbReference type="NCBI Taxonomy" id="7740"/>
    <lineage>
        <taxon>Eukaryota</taxon>
        <taxon>Metazoa</taxon>
        <taxon>Chordata</taxon>
        <taxon>Cephalochordata</taxon>
        <taxon>Leptocardii</taxon>
        <taxon>Amphioxiformes</taxon>
        <taxon>Branchiostomatidae</taxon>
        <taxon>Branchiostoma</taxon>
    </lineage>
</organism>
<dbReference type="PROSITE" id="PS00036">
    <property type="entry name" value="BZIP_BASIC"/>
    <property type="match status" value="1"/>
</dbReference>
<feature type="region of interest" description="Disordered" evidence="4">
    <location>
        <begin position="121"/>
        <end position="148"/>
    </location>
</feature>
<evidence type="ECO:0000256" key="1">
    <source>
        <dbReference type="ARBA" id="ARBA00023015"/>
    </source>
</evidence>
<proteinExistence type="predicted"/>
<evidence type="ECO:0000313" key="6">
    <source>
        <dbReference type="EMBL" id="CAH1259005.1"/>
    </source>
</evidence>
<dbReference type="InterPro" id="IPR004827">
    <property type="entry name" value="bZIP"/>
</dbReference>
<dbReference type="InterPro" id="IPR000837">
    <property type="entry name" value="AP-1"/>
</dbReference>
<evidence type="ECO:0000259" key="5">
    <source>
        <dbReference type="PROSITE" id="PS50217"/>
    </source>
</evidence>
<dbReference type="GO" id="GO:0000978">
    <property type="term" value="F:RNA polymerase II cis-regulatory region sequence-specific DNA binding"/>
    <property type="evidence" value="ECO:0007669"/>
    <property type="project" value="TreeGrafter"/>
</dbReference>
<evidence type="ECO:0000313" key="7">
    <source>
        <dbReference type="Proteomes" id="UP000838412"/>
    </source>
</evidence>
<dbReference type="PROSITE" id="PS50217">
    <property type="entry name" value="BZIP"/>
    <property type="match status" value="1"/>
</dbReference>
<dbReference type="SUPFAM" id="SSF57959">
    <property type="entry name" value="Leucine zipper domain"/>
    <property type="match status" value="1"/>
</dbReference>
<feature type="compositionally biased region" description="Basic and acidic residues" evidence="4">
    <location>
        <begin position="125"/>
        <end position="137"/>
    </location>
</feature>
<feature type="region of interest" description="Disordered" evidence="4">
    <location>
        <begin position="83"/>
        <end position="104"/>
    </location>
</feature>
<dbReference type="Pfam" id="PF07716">
    <property type="entry name" value="bZIP_2"/>
    <property type="match status" value="1"/>
</dbReference>
<dbReference type="SMART" id="SM00338">
    <property type="entry name" value="BRLZ"/>
    <property type="match status" value="1"/>
</dbReference>
<dbReference type="GO" id="GO:0005634">
    <property type="term" value="C:nucleus"/>
    <property type="evidence" value="ECO:0007669"/>
    <property type="project" value="TreeGrafter"/>
</dbReference>
<dbReference type="GO" id="GO:0000981">
    <property type="term" value="F:DNA-binding transcription factor activity, RNA polymerase II-specific"/>
    <property type="evidence" value="ECO:0007669"/>
    <property type="project" value="TreeGrafter"/>
</dbReference>
<dbReference type="AlphaFoldDB" id="A0A8J9ZRJ5"/>
<dbReference type="Proteomes" id="UP000838412">
    <property type="component" value="Chromosome 3"/>
</dbReference>
<protein>
    <submittedName>
        <fullName evidence="6">BATF3 protein</fullName>
    </submittedName>
</protein>
<dbReference type="Gene3D" id="1.20.5.170">
    <property type="match status" value="1"/>
</dbReference>
<evidence type="ECO:0000256" key="3">
    <source>
        <dbReference type="ARBA" id="ARBA00023163"/>
    </source>
</evidence>
<dbReference type="OrthoDB" id="295274at2759"/>
<dbReference type="PANTHER" id="PTHR23351">
    <property type="entry name" value="FOS TRANSCRIPTION FACTOR-RELATED"/>
    <property type="match status" value="1"/>
</dbReference>
<keyword evidence="1" id="KW-0805">Transcription regulation</keyword>
<name>A0A8J9ZRJ5_BRALA</name>
<accession>A0A8J9ZRJ5</accession>
<dbReference type="PANTHER" id="PTHR23351:SF24">
    <property type="entry name" value="ACTIVATING TRANSCRIPTION FACTOR 3-RELATED"/>
    <property type="match status" value="1"/>
</dbReference>
<feature type="compositionally biased region" description="Polar residues" evidence="4">
    <location>
        <begin position="83"/>
        <end position="96"/>
    </location>
</feature>